<organism evidence="2 3">
    <name type="scientific">Trichoderma lentiforme</name>
    <dbReference type="NCBI Taxonomy" id="1567552"/>
    <lineage>
        <taxon>Eukaryota</taxon>
        <taxon>Fungi</taxon>
        <taxon>Dikarya</taxon>
        <taxon>Ascomycota</taxon>
        <taxon>Pezizomycotina</taxon>
        <taxon>Sordariomycetes</taxon>
        <taxon>Hypocreomycetidae</taxon>
        <taxon>Hypocreales</taxon>
        <taxon>Hypocreaceae</taxon>
        <taxon>Trichoderma</taxon>
    </lineage>
</organism>
<reference evidence="2 3" key="1">
    <citation type="submission" date="2018-06" db="EMBL/GenBank/DDBJ databases">
        <title>Genome analysis of cellulolytic fungus Trichoderma lentiforme CFAM-422.</title>
        <authorList>
            <person name="Steindorff A.S."/>
            <person name="Formighieri E.F."/>
            <person name="Midorikawa G.E.O."/>
            <person name="Tamietti M.S."/>
            <person name="Ramos E.Z."/>
            <person name="Silva A.S."/>
            <person name="Bon E.P.S."/>
            <person name="Mendes T.D."/>
            <person name="Damaso M.C.T."/>
            <person name="Favaro L.C.L."/>
        </authorList>
    </citation>
    <scope>NUCLEOTIDE SEQUENCE [LARGE SCALE GENOMIC DNA]</scope>
    <source>
        <strain evidence="2 3">CFAM-422</strain>
    </source>
</reference>
<evidence type="ECO:0000313" key="3">
    <source>
        <dbReference type="Proteomes" id="UP000801864"/>
    </source>
</evidence>
<sequence>MSMDLLPFLSLKRETRRDAYGLRRSGDDEISGRAPVDVLLADAVLDDIEGSAQPILCPAPGTIASAPPQPPYIEKDRTLRR</sequence>
<accession>A0A9P4XQP1</accession>
<protein>
    <submittedName>
        <fullName evidence="2">Uncharacterized protein</fullName>
    </submittedName>
</protein>
<comment type="caution">
    <text evidence="2">The sequence shown here is derived from an EMBL/GenBank/DDBJ whole genome shotgun (WGS) entry which is preliminary data.</text>
</comment>
<proteinExistence type="predicted"/>
<dbReference type="AlphaFoldDB" id="A0A9P4XQP1"/>
<evidence type="ECO:0000313" key="2">
    <source>
        <dbReference type="EMBL" id="KAF3076839.1"/>
    </source>
</evidence>
<dbReference type="EMBL" id="QLNT01000001">
    <property type="protein sequence ID" value="KAF3076839.1"/>
    <property type="molecule type" value="Genomic_DNA"/>
</dbReference>
<name>A0A9P4XQP1_9HYPO</name>
<dbReference type="Proteomes" id="UP000801864">
    <property type="component" value="Unassembled WGS sequence"/>
</dbReference>
<gene>
    <name evidence="2" type="ORF">CFAM422_000371</name>
</gene>
<keyword evidence="3" id="KW-1185">Reference proteome</keyword>
<feature type="region of interest" description="Disordered" evidence="1">
    <location>
        <begin position="59"/>
        <end position="81"/>
    </location>
</feature>
<evidence type="ECO:0000256" key="1">
    <source>
        <dbReference type="SAM" id="MobiDB-lite"/>
    </source>
</evidence>